<dbReference type="PANTHER" id="PTHR43298:SF2">
    <property type="entry name" value="FMN_FAD EXPORTER YEEO-RELATED"/>
    <property type="match status" value="1"/>
</dbReference>
<dbReference type="Proteomes" id="UP000015455">
    <property type="component" value="Unassembled WGS sequence"/>
</dbReference>
<keyword evidence="12" id="KW-1185">Reference proteome</keyword>
<comment type="subcellular location">
    <subcellularLocation>
        <location evidence="1">Cell inner membrane</location>
        <topology evidence="1">Multi-pass membrane protein</topology>
    </subcellularLocation>
</comment>
<feature type="transmembrane region" description="Helical" evidence="10">
    <location>
        <begin position="172"/>
        <end position="191"/>
    </location>
</feature>
<accession>T0AM81</accession>
<feature type="transmembrane region" description="Helical" evidence="10">
    <location>
        <begin position="435"/>
        <end position="457"/>
    </location>
</feature>
<feature type="transmembrane region" description="Helical" evidence="10">
    <location>
        <begin position="333"/>
        <end position="352"/>
    </location>
</feature>
<evidence type="ECO:0000256" key="6">
    <source>
        <dbReference type="ARBA" id="ARBA00022989"/>
    </source>
</evidence>
<dbReference type="GO" id="GO:0006811">
    <property type="term" value="P:monoatomic ion transport"/>
    <property type="evidence" value="ECO:0007669"/>
    <property type="project" value="UniProtKB-KW"/>
</dbReference>
<dbReference type="eggNOG" id="COG0534">
    <property type="taxonomic scope" value="Bacteria"/>
</dbReference>
<keyword evidence="7" id="KW-0406">Ion transport</keyword>
<dbReference type="AlphaFoldDB" id="T0AM81"/>
<evidence type="ECO:0000256" key="8">
    <source>
        <dbReference type="ARBA" id="ARBA00023136"/>
    </source>
</evidence>
<dbReference type="GO" id="GO:0005886">
    <property type="term" value="C:plasma membrane"/>
    <property type="evidence" value="ECO:0007669"/>
    <property type="project" value="UniProtKB-SubCell"/>
</dbReference>
<feature type="transmembrane region" description="Helical" evidence="10">
    <location>
        <begin position="59"/>
        <end position="83"/>
    </location>
</feature>
<proteinExistence type="predicted"/>
<evidence type="ECO:0000256" key="2">
    <source>
        <dbReference type="ARBA" id="ARBA00022448"/>
    </source>
</evidence>
<evidence type="ECO:0000256" key="1">
    <source>
        <dbReference type="ARBA" id="ARBA00004429"/>
    </source>
</evidence>
<feature type="transmembrane region" description="Helical" evidence="10">
    <location>
        <begin position="203"/>
        <end position="226"/>
    </location>
</feature>
<feature type="transmembrane region" description="Helical" evidence="10">
    <location>
        <begin position="299"/>
        <end position="321"/>
    </location>
</feature>
<comment type="caution">
    <text evidence="11">The sequence shown here is derived from an EMBL/GenBank/DDBJ whole genome shotgun (WGS) entry which is preliminary data.</text>
</comment>
<dbReference type="InterPro" id="IPR048279">
    <property type="entry name" value="MdtK-like"/>
</dbReference>
<reference evidence="11 12" key="1">
    <citation type="submission" date="2013-06" db="EMBL/GenBank/DDBJ databases">
        <title>Draft genome sequence of Thauera terpenica.</title>
        <authorList>
            <person name="Liu B."/>
            <person name="Frostegard A.H."/>
            <person name="Shapleigh J.P."/>
        </authorList>
    </citation>
    <scope>NUCLEOTIDE SEQUENCE [LARGE SCALE GENOMIC DNA]</scope>
    <source>
        <strain evidence="11 12">58Eu</strain>
    </source>
</reference>
<keyword evidence="6 10" id="KW-1133">Transmembrane helix</keyword>
<dbReference type="Pfam" id="PF01554">
    <property type="entry name" value="MatE"/>
    <property type="match status" value="2"/>
</dbReference>
<keyword evidence="5 10" id="KW-0812">Transmembrane</keyword>
<keyword evidence="2" id="KW-0813">Transport</keyword>
<evidence type="ECO:0000256" key="4">
    <source>
        <dbReference type="ARBA" id="ARBA00022475"/>
    </source>
</evidence>
<dbReference type="PATRIC" id="fig|1348657.5.peg.3677"/>
<dbReference type="EMBL" id="ATJV01000114">
    <property type="protein sequence ID" value="EPZ13949.1"/>
    <property type="molecule type" value="Genomic_DNA"/>
</dbReference>
<evidence type="ECO:0000256" key="10">
    <source>
        <dbReference type="SAM" id="Phobius"/>
    </source>
</evidence>
<sequence>MSPDPNSSLADATNNLSAGVIARQLLHHAWPVLVAQMLSISMMIADTLIASRYGTTDLAAVAIGSSFYVSVVMLLVGILQAVAPTIAQHFGANRVHAIGPALQQGIWLALLLSVPGTLILAYPEALLTLARVPAEIAEGAAAYLRATALGLPAALLYRTFYAFNNAVGRPRVLIIISLLLASTHIPLASALTHGHLDFIGLPALGGAGCGISTAIVSWLGAIGGLLHLRRSAAYKPYAIFSHWRRPHLREIGKLLRLGVPMGFSSFIEITSFTLIAFFIARLGTEAVAGHRVVANIASLVYMLPLAMSIATMVLVGQAAGAHNWARARATVRISLYLSAASASLIGIGLWLVREPVLALSSEDPAVRAIALGLIVYVCLYQLTGSIQTVASYALRGFKVTLLPMALHTLSFWGIGLGGGYWATYHAFGREAAPSISGFWEASVAATVLAALLFGLLLRRVLRRKAEAYGGVRSKG</sequence>
<dbReference type="STRING" id="1348657.M622_08235"/>
<dbReference type="InterPro" id="IPR002528">
    <property type="entry name" value="MATE_fam"/>
</dbReference>
<gene>
    <name evidence="11" type="ORF">M622_08235</name>
</gene>
<dbReference type="GO" id="GO:0042910">
    <property type="term" value="F:xenobiotic transmembrane transporter activity"/>
    <property type="evidence" value="ECO:0007669"/>
    <property type="project" value="InterPro"/>
</dbReference>
<dbReference type="RefSeq" id="WP_021251057.1">
    <property type="nucleotide sequence ID" value="NZ_ATJV01000114.1"/>
</dbReference>
<keyword evidence="4" id="KW-1003">Cell membrane</keyword>
<evidence type="ECO:0000256" key="3">
    <source>
        <dbReference type="ARBA" id="ARBA00022449"/>
    </source>
</evidence>
<dbReference type="PIRSF" id="PIRSF006603">
    <property type="entry name" value="DinF"/>
    <property type="match status" value="1"/>
</dbReference>
<feature type="transmembrane region" description="Helical" evidence="10">
    <location>
        <begin position="404"/>
        <end position="423"/>
    </location>
</feature>
<evidence type="ECO:0000256" key="7">
    <source>
        <dbReference type="ARBA" id="ARBA00023065"/>
    </source>
</evidence>
<protein>
    <recommendedName>
        <fullName evidence="9">Multidrug-efflux transporter</fullName>
    </recommendedName>
</protein>
<evidence type="ECO:0000256" key="5">
    <source>
        <dbReference type="ARBA" id="ARBA00022692"/>
    </source>
</evidence>
<dbReference type="NCBIfam" id="TIGR00797">
    <property type="entry name" value="matE"/>
    <property type="match status" value="1"/>
</dbReference>
<evidence type="ECO:0000256" key="9">
    <source>
        <dbReference type="ARBA" id="ARBA00031636"/>
    </source>
</evidence>
<dbReference type="GO" id="GO:0015297">
    <property type="term" value="F:antiporter activity"/>
    <property type="evidence" value="ECO:0007669"/>
    <property type="project" value="UniProtKB-KW"/>
</dbReference>
<evidence type="ECO:0000313" key="12">
    <source>
        <dbReference type="Proteomes" id="UP000015455"/>
    </source>
</evidence>
<dbReference type="InterPro" id="IPR050222">
    <property type="entry name" value="MATE_MdtK"/>
</dbReference>
<feature type="transmembrane region" description="Helical" evidence="10">
    <location>
        <begin position="254"/>
        <end position="279"/>
    </location>
</feature>
<evidence type="ECO:0000313" key="11">
    <source>
        <dbReference type="EMBL" id="EPZ13949.1"/>
    </source>
</evidence>
<feature type="transmembrane region" description="Helical" evidence="10">
    <location>
        <begin position="364"/>
        <end position="383"/>
    </location>
</feature>
<feature type="transmembrane region" description="Helical" evidence="10">
    <location>
        <begin position="104"/>
        <end position="122"/>
    </location>
</feature>
<keyword evidence="8 10" id="KW-0472">Membrane</keyword>
<dbReference type="CDD" id="cd13131">
    <property type="entry name" value="MATE_NorM_like"/>
    <property type="match status" value="1"/>
</dbReference>
<keyword evidence="3" id="KW-0050">Antiport</keyword>
<organism evidence="11 12">
    <name type="scientific">Thauera terpenica 58Eu</name>
    <dbReference type="NCBI Taxonomy" id="1348657"/>
    <lineage>
        <taxon>Bacteria</taxon>
        <taxon>Pseudomonadati</taxon>
        <taxon>Pseudomonadota</taxon>
        <taxon>Betaproteobacteria</taxon>
        <taxon>Rhodocyclales</taxon>
        <taxon>Zoogloeaceae</taxon>
        <taxon>Thauera</taxon>
    </lineage>
</organism>
<name>T0AM81_9RHOO</name>
<dbReference type="PANTHER" id="PTHR43298">
    <property type="entry name" value="MULTIDRUG RESISTANCE PROTEIN NORM-RELATED"/>
    <property type="match status" value="1"/>
</dbReference>
<feature type="transmembrane region" description="Helical" evidence="10">
    <location>
        <begin position="32"/>
        <end position="53"/>
    </location>
</feature>